<dbReference type="InterPro" id="IPR050114">
    <property type="entry name" value="UPF0173_UPF0282_UlaG_hydrolase"/>
</dbReference>
<dbReference type="InterPro" id="IPR036866">
    <property type="entry name" value="RibonucZ/Hydroxyglut_hydro"/>
</dbReference>
<dbReference type="Proteomes" id="UP000193963">
    <property type="component" value="Unassembled WGS sequence"/>
</dbReference>
<dbReference type="AlphaFoldDB" id="A0A1X6Z683"/>
<dbReference type="Gene3D" id="3.60.15.10">
    <property type="entry name" value="Ribonuclease Z/Hydroxyacylglutathione hydrolase-like"/>
    <property type="match status" value="1"/>
</dbReference>
<evidence type="ECO:0000256" key="1">
    <source>
        <dbReference type="SAM" id="SignalP"/>
    </source>
</evidence>
<feature type="signal peptide" evidence="1">
    <location>
        <begin position="1"/>
        <end position="28"/>
    </location>
</feature>
<dbReference type="EMBL" id="FWFN01000003">
    <property type="protein sequence ID" value="SLN41649.1"/>
    <property type="molecule type" value="Genomic_DNA"/>
</dbReference>
<accession>A0A1X6Z683</accession>
<dbReference type="Pfam" id="PF13483">
    <property type="entry name" value="Lactamase_B_3"/>
    <property type="match status" value="1"/>
</dbReference>
<protein>
    <submittedName>
        <fullName evidence="2">Metal-dependent hydrolase</fullName>
    </submittedName>
</protein>
<sequence>MLTRRHLMTTALAATAGVTLIRPFAAMAQDLTGDVYDTDGGQISIHPVAHASFVLVTPVGVIYVDPVGGAAAYDALPDPDAVLITHEHGDHYDPDTLSALADRAGGSLQMITNPAVAEMLAPELAEGNAPLANGGSGEILGYAVDAVPAYNTTEDRLQYHPEGRDNGYVLSVDGLRIYIAGDTEDTPEFRAQEDIDIAFVPFNLPYTMTEDQAASGVAEMAPKVVYPYHFRGSDPELFTSLLSEAGAETDVVMGGWYSQSES</sequence>
<keyword evidence="3" id="KW-1185">Reference proteome</keyword>
<dbReference type="RefSeq" id="WP_085887783.1">
    <property type="nucleotide sequence ID" value="NZ_FWFN01000003.1"/>
</dbReference>
<dbReference type="SUPFAM" id="SSF56281">
    <property type="entry name" value="Metallo-hydrolase/oxidoreductase"/>
    <property type="match status" value="1"/>
</dbReference>
<dbReference type="PANTHER" id="PTHR43546">
    <property type="entry name" value="UPF0173 METAL-DEPENDENT HYDROLASE MJ1163-RELATED"/>
    <property type="match status" value="1"/>
</dbReference>
<dbReference type="PANTHER" id="PTHR43546:SF3">
    <property type="entry name" value="UPF0173 METAL-DEPENDENT HYDROLASE MJ1163"/>
    <property type="match status" value="1"/>
</dbReference>
<dbReference type="GO" id="GO:0016787">
    <property type="term" value="F:hydrolase activity"/>
    <property type="evidence" value="ECO:0007669"/>
    <property type="project" value="UniProtKB-KW"/>
</dbReference>
<name>A0A1X6Z683_9RHOB</name>
<gene>
    <name evidence="2" type="ORF">PSM7751_01925</name>
</gene>
<organism evidence="2 3">
    <name type="scientific">Pseudooceanicola marinus</name>
    <dbReference type="NCBI Taxonomy" id="396013"/>
    <lineage>
        <taxon>Bacteria</taxon>
        <taxon>Pseudomonadati</taxon>
        <taxon>Pseudomonadota</taxon>
        <taxon>Alphaproteobacteria</taxon>
        <taxon>Rhodobacterales</taxon>
        <taxon>Paracoccaceae</taxon>
        <taxon>Pseudooceanicola</taxon>
    </lineage>
</organism>
<reference evidence="2 3" key="1">
    <citation type="submission" date="2017-03" db="EMBL/GenBank/DDBJ databases">
        <authorList>
            <person name="Afonso C.L."/>
            <person name="Miller P.J."/>
            <person name="Scott M.A."/>
            <person name="Spackman E."/>
            <person name="Goraichik I."/>
            <person name="Dimitrov K.M."/>
            <person name="Suarez D.L."/>
            <person name="Swayne D.E."/>
        </authorList>
    </citation>
    <scope>NUCLEOTIDE SEQUENCE [LARGE SCALE GENOMIC DNA]</scope>
    <source>
        <strain evidence="2 3">CECT 7751</strain>
    </source>
</reference>
<keyword evidence="2" id="KW-0378">Hydrolase</keyword>
<keyword evidence="1" id="KW-0732">Signal</keyword>
<dbReference type="InterPro" id="IPR006311">
    <property type="entry name" value="TAT_signal"/>
</dbReference>
<evidence type="ECO:0000313" key="3">
    <source>
        <dbReference type="Proteomes" id="UP000193963"/>
    </source>
</evidence>
<dbReference type="OrthoDB" id="9805728at2"/>
<proteinExistence type="predicted"/>
<feature type="chain" id="PRO_5013027543" evidence="1">
    <location>
        <begin position="29"/>
        <end position="262"/>
    </location>
</feature>
<dbReference type="PROSITE" id="PS51318">
    <property type="entry name" value="TAT"/>
    <property type="match status" value="1"/>
</dbReference>
<evidence type="ECO:0000313" key="2">
    <source>
        <dbReference type="EMBL" id="SLN41649.1"/>
    </source>
</evidence>